<dbReference type="Proteomes" id="UP000837857">
    <property type="component" value="Chromosome 4"/>
</dbReference>
<sequence>MLSIKHNTRTDSSDKQSLDKFQAGPVEYVESRRAMSTIHMHWKSLRCVMVRFENNNNGASAVATQNETASLDVGHRLSAEDAADRMATG</sequence>
<evidence type="ECO:0000313" key="3">
    <source>
        <dbReference type="Proteomes" id="UP000837857"/>
    </source>
</evidence>
<organism evidence="2 3">
    <name type="scientific">Iphiclides podalirius</name>
    <name type="common">scarce swallowtail</name>
    <dbReference type="NCBI Taxonomy" id="110791"/>
    <lineage>
        <taxon>Eukaryota</taxon>
        <taxon>Metazoa</taxon>
        <taxon>Ecdysozoa</taxon>
        <taxon>Arthropoda</taxon>
        <taxon>Hexapoda</taxon>
        <taxon>Insecta</taxon>
        <taxon>Pterygota</taxon>
        <taxon>Neoptera</taxon>
        <taxon>Endopterygota</taxon>
        <taxon>Lepidoptera</taxon>
        <taxon>Glossata</taxon>
        <taxon>Ditrysia</taxon>
        <taxon>Papilionoidea</taxon>
        <taxon>Papilionidae</taxon>
        <taxon>Papilioninae</taxon>
        <taxon>Iphiclides</taxon>
    </lineage>
</organism>
<accession>A0ABN8IXF3</accession>
<protein>
    <submittedName>
        <fullName evidence="2">Uncharacterized protein</fullName>
    </submittedName>
</protein>
<feature type="non-terminal residue" evidence="2">
    <location>
        <position position="89"/>
    </location>
</feature>
<keyword evidence="3" id="KW-1185">Reference proteome</keyword>
<gene>
    <name evidence="2" type="ORF">IPOD504_LOCUS13674</name>
</gene>
<feature type="compositionally biased region" description="Basic and acidic residues" evidence="1">
    <location>
        <begin position="8"/>
        <end position="18"/>
    </location>
</feature>
<proteinExistence type="predicted"/>
<dbReference type="EMBL" id="OW152816">
    <property type="protein sequence ID" value="CAH2066984.1"/>
    <property type="molecule type" value="Genomic_DNA"/>
</dbReference>
<name>A0ABN8IXF3_9NEOP</name>
<reference evidence="2" key="1">
    <citation type="submission" date="2022-03" db="EMBL/GenBank/DDBJ databases">
        <authorList>
            <person name="Martin H S."/>
        </authorList>
    </citation>
    <scope>NUCLEOTIDE SEQUENCE</scope>
</reference>
<evidence type="ECO:0000256" key="1">
    <source>
        <dbReference type="SAM" id="MobiDB-lite"/>
    </source>
</evidence>
<feature type="region of interest" description="Disordered" evidence="1">
    <location>
        <begin position="1"/>
        <end position="21"/>
    </location>
</feature>
<evidence type="ECO:0000313" key="2">
    <source>
        <dbReference type="EMBL" id="CAH2066984.1"/>
    </source>
</evidence>